<dbReference type="RefSeq" id="WP_184519131.1">
    <property type="nucleotide sequence ID" value="NZ_JACIJD010000011.1"/>
</dbReference>
<dbReference type="AlphaFoldDB" id="A0A840YE78"/>
<dbReference type="GO" id="GO:0051287">
    <property type="term" value="F:NAD binding"/>
    <property type="evidence" value="ECO:0007669"/>
    <property type="project" value="InterPro"/>
</dbReference>
<dbReference type="CDD" id="cd12169">
    <property type="entry name" value="PGDH_like_1"/>
    <property type="match status" value="1"/>
</dbReference>
<name>A0A840YE78_9PROT</name>
<dbReference type="SUPFAM" id="SSF52283">
    <property type="entry name" value="Formate/glycerate dehydrogenase catalytic domain-like"/>
    <property type="match status" value="1"/>
</dbReference>
<sequence length="325" mass="34602">MRIAVLDDYADAFRASPAFGRLAGHEVTVFRDTEKDPNALVSRLRDMDAIVLTQQRSRLPAAVVERLPGLRFVSQTGRNLAHLALDALTRQGVTVSAGGAGGPDATAELAWGLVLAALRRIPQEVERLREGQWQGSVGIGLKGKVLGIYAYGRIGSIVARFGRAFGMRVVCWGREGSQQRARADGYEVAESREAFFAGTDVLSLHILLNEATRGIVRAADLALMKPTALLVNTSRAQIIEAGALEAALRQGRPGLAAVDVFEEEPVLGAAHPLIGLPNALCTPHLGYAEQSVFEALYEVAVDQLLAFAAGAPTNVVNPEAARPPG</sequence>
<evidence type="ECO:0000256" key="4">
    <source>
        <dbReference type="RuleBase" id="RU003719"/>
    </source>
</evidence>
<dbReference type="InterPro" id="IPR036291">
    <property type="entry name" value="NAD(P)-bd_dom_sf"/>
</dbReference>
<dbReference type="InterPro" id="IPR006140">
    <property type="entry name" value="D-isomer_DH_NAD-bd"/>
</dbReference>
<keyword evidence="3" id="KW-0520">NAD</keyword>
<gene>
    <name evidence="7" type="ORF">FHS87_002729</name>
</gene>
<evidence type="ECO:0000256" key="2">
    <source>
        <dbReference type="ARBA" id="ARBA00023002"/>
    </source>
</evidence>
<dbReference type="InterPro" id="IPR050857">
    <property type="entry name" value="D-2-hydroxyacid_DH"/>
</dbReference>
<comment type="similarity">
    <text evidence="1 4">Belongs to the D-isomer specific 2-hydroxyacid dehydrogenase family.</text>
</comment>
<evidence type="ECO:0000256" key="3">
    <source>
        <dbReference type="ARBA" id="ARBA00023027"/>
    </source>
</evidence>
<dbReference type="PANTHER" id="PTHR42789:SF1">
    <property type="entry name" value="D-ISOMER SPECIFIC 2-HYDROXYACID DEHYDROGENASE FAMILY PROTEIN (AFU_ORTHOLOGUE AFUA_6G10090)"/>
    <property type="match status" value="1"/>
</dbReference>
<dbReference type="EC" id="1.1.1.95" evidence="7"/>
<feature type="domain" description="D-isomer specific 2-hydroxyacid dehydrogenase catalytic" evidence="5">
    <location>
        <begin position="21"/>
        <end position="317"/>
    </location>
</feature>
<proteinExistence type="inferred from homology"/>
<dbReference type="GO" id="GO:0004617">
    <property type="term" value="F:phosphoglycerate dehydrogenase activity"/>
    <property type="evidence" value="ECO:0007669"/>
    <property type="project" value="UniProtKB-EC"/>
</dbReference>
<dbReference type="EMBL" id="JACIJD010000011">
    <property type="protein sequence ID" value="MBB5694677.1"/>
    <property type="molecule type" value="Genomic_DNA"/>
</dbReference>
<evidence type="ECO:0000259" key="5">
    <source>
        <dbReference type="Pfam" id="PF00389"/>
    </source>
</evidence>
<keyword evidence="2 4" id="KW-0560">Oxidoreductase</keyword>
<evidence type="ECO:0000313" key="7">
    <source>
        <dbReference type="EMBL" id="MBB5694677.1"/>
    </source>
</evidence>
<evidence type="ECO:0000259" key="6">
    <source>
        <dbReference type="Pfam" id="PF02826"/>
    </source>
</evidence>
<dbReference type="InterPro" id="IPR006139">
    <property type="entry name" value="D-isomer_2_OHA_DH_cat_dom"/>
</dbReference>
<evidence type="ECO:0000256" key="1">
    <source>
        <dbReference type="ARBA" id="ARBA00005854"/>
    </source>
</evidence>
<dbReference type="Pfam" id="PF00389">
    <property type="entry name" value="2-Hacid_dh"/>
    <property type="match status" value="1"/>
</dbReference>
<feature type="domain" description="D-isomer specific 2-hydroxyacid dehydrogenase NAD-binding" evidence="6">
    <location>
        <begin position="112"/>
        <end position="286"/>
    </location>
</feature>
<comment type="caution">
    <text evidence="7">The sequence shown here is derived from an EMBL/GenBank/DDBJ whole genome shotgun (WGS) entry which is preliminary data.</text>
</comment>
<dbReference type="Proteomes" id="UP000580654">
    <property type="component" value="Unassembled WGS sequence"/>
</dbReference>
<keyword evidence="8" id="KW-1185">Reference proteome</keyword>
<dbReference type="PANTHER" id="PTHR42789">
    <property type="entry name" value="D-ISOMER SPECIFIC 2-HYDROXYACID DEHYDROGENASE FAMILY PROTEIN (AFU_ORTHOLOGUE AFUA_6G10090)"/>
    <property type="match status" value="1"/>
</dbReference>
<reference evidence="7 8" key="1">
    <citation type="submission" date="2020-08" db="EMBL/GenBank/DDBJ databases">
        <title>Genomic Encyclopedia of Type Strains, Phase IV (KMG-IV): sequencing the most valuable type-strain genomes for metagenomic binning, comparative biology and taxonomic classification.</title>
        <authorList>
            <person name="Goeker M."/>
        </authorList>
    </citation>
    <scope>NUCLEOTIDE SEQUENCE [LARGE SCALE GENOMIC DNA]</scope>
    <source>
        <strain evidence="7 8">DSM 25622</strain>
    </source>
</reference>
<protein>
    <submittedName>
        <fullName evidence="7">D-3-phosphoglycerate dehydrogenase</fullName>
        <ecNumber evidence="7">1.1.1.95</ecNumber>
    </submittedName>
</protein>
<evidence type="ECO:0000313" key="8">
    <source>
        <dbReference type="Proteomes" id="UP000580654"/>
    </source>
</evidence>
<dbReference type="Pfam" id="PF02826">
    <property type="entry name" value="2-Hacid_dh_C"/>
    <property type="match status" value="1"/>
</dbReference>
<dbReference type="Gene3D" id="3.40.50.720">
    <property type="entry name" value="NAD(P)-binding Rossmann-like Domain"/>
    <property type="match status" value="2"/>
</dbReference>
<organism evidence="7 8">
    <name type="scientific">Muricoccus pecuniae</name>
    <dbReference type="NCBI Taxonomy" id="693023"/>
    <lineage>
        <taxon>Bacteria</taxon>
        <taxon>Pseudomonadati</taxon>
        <taxon>Pseudomonadota</taxon>
        <taxon>Alphaproteobacteria</taxon>
        <taxon>Acetobacterales</taxon>
        <taxon>Roseomonadaceae</taxon>
        <taxon>Muricoccus</taxon>
    </lineage>
</organism>
<dbReference type="SUPFAM" id="SSF51735">
    <property type="entry name" value="NAD(P)-binding Rossmann-fold domains"/>
    <property type="match status" value="1"/>
</dbReference>
<accession>A0A840YE78</accession>